<dbReference type="AlphaFoldDB" id="A0ABD2QD86"/>
<sequence>MIPIERFESIRTRKQCEKFIWTQEDFDKIDVTLPQIGTEIPVPDIERQRSNSMNDDQMATNFLISPKIGGNHGSILMNDTINSTLGESQLLFSSNHDIGASKMPLSKQKLKDVIRQMAMEQVASERANKTNSTHITGTNIYCKLSCLKATVGRYFLASQMLVCAKNESGDQLKISSMNIPAQLQMGTVNRLVEEAVMDEITKRKHNSPYKLATSQIHLPTDAILLHHENEMGTAKIAQSTISLSGAKIDKMSELRGAVLEKLKAEVSRPSHRQDYFYTGSMVQLNKMTSNTDIDAYFKQVQEPESPGAERRHPILQMMAKMLNFDIMRSPTVLLILFSGLFTMMEQLQLEVT</sequence>
<accession>A0ABD2QD86</accession>
<evidence type="ECO:0000313" key="2">
    <source>
        <dbReference type="Proteomes" id="UP001626550"/>
    </source>
</evidence>
<evidence type="ECO:0000313" key="1">
    <source>
        <dbReference type="EMBL" id="KAL3317513.1"/>
    </source>
</evidence>
<dbReference type="EMBL" id="JBJKFK010000373">
    <property type="protein sequence ID" value="KAL3317513.1"/>
    <property type="molecule type" value="Genomic_DNA"/>
</dbReference>
<gene>
    <name evidence="1" type="ORF">Ciccas_003838</name>
</gene>
<protein>
    <submittedName>
        <fullName evidence="1">Uncharacterized protein</fullName>
    </submittedName>
</protein>
<proteinExistence type="predicted"/>
<reference evidence="1 2" key="1">
    <citation type="submission" date="2024-11" db="EMBL/GenBank/DDBJ databases">
        <title>Adaptive evolution of stress response genes in parasites aligns with host niche diversity.</title>
        <authorList>
            <person name="Hahn C."/>
            <person name="Resl P."/>
        </authorList>
    </citation>
    <scope>NUCLEOTIDE SEQUENCE [LARGE SCALE GENOMIC DNA]</scope>
    <source>
        <strain evidence="1">EGGRZ-B1_66</strain>
        <tissue evidence="1">Body</tissue>
    </source>
</reference>
<keyword evidence="2" id="KW-1185">Reference proteome</keyword>
<name>A0ABD2QD86_9PLAT</name>
<comment type="caution">
    <text evidence="1">The sequence shown here is derived from an EMBL/GenBank/DDBJ whole genome shotgun (WGS) entry which is preliminary data.</text>
</comment>
<dbReference type="Proteomes" id="UP001626550">
    <property type="component" value="Unassembled WGS sequence"/>
</dbReference>
<organism evidence="1 2">
    <name type="scientific">Cichlidogyrus casuarinus</name>
    <dbReference type="NCBI Taxonomy" id="1844966"/>
    <lineage>
        <taxon>Eukaryota</taxon>
        <taxon>Metazoa</taxon>
        <taxon>Spiralia</taxon>
        <taxon>Lophotrochozoa</taxon>
        <taxon>Platyhelminthes</taxon>
        <taxon>Monogenea</taxon>
        <taxon>Monopisthocotylea</taxon>
        <taxon>Dactylogyridea</taxon>
        <taxon>Ancyrocephalidae</taxon>
        <taxon>Cichlidogyrus</taxon>
    </lineage>
</organism>